<comment type="similarity">
    <text evidence="2">Belongs to the CIA30 family.</text>
</comment>
<name>A0A196SIK9_BLAHN</name>
<dbReference type="PANTHER" id="PTHR13194">
    <property type="entry name" value="COMPLEX I INTERMEDIATE-ASSOCIATED PROTEIN 30"/>
    <property type="match status" value="1"/>
</dbReference>
<dbReference type="OrthoDB" id="187565at2759"/>
<dbReference type="AlphaFoldDB" id="A0A196SIK9"/>
<dbReference type="PANTHER" id="PTHR13194:SF18">
    <property type="entry name" value="COMPLEX I INTERMEDIATE-ASSOCIATED PROTEIN 30, MITOCHONDRIAL"/>
    <property type="match status" value="1"/>
</dbReference>
<evidence type="ECO:0000256" key="1">
    <source>
        <dbReference type="ARBA" id="ARBA00004173"/>
    </source>
</evidence>
<evidence type="ECO:0000256" key="4">
    <source>
        <dbReference type="ARBA" id="ARBA00023186"/>
    </source>
</evidence>
<evidence type="ECO:0000256" key="2">
    <source>
        <dbReference type="ARBA" id="ARBA00007884"/>
    </source>
</evidence>
<dbReference type="InterPro" id="IPR008979">
    <property type="entry name" value="Galactose-bd-like_sf"/>
</dbReference>
<accession>A0A196SIK9</accession>
<dbReference type="SUPFAM" id="SSF49785">
    <property type="entry name" value="Galactose-binding domain-like"/>
    <property type="match status" value="1"/>
</dbReference>
<organism evidence="6 7">
    <name type="scientific">Blastocystis sp. subtype 1 (strain ATCC 50177 / NandII)</name>
    <dbReference type="NCBI Taxonomy" id="478820"/>
    <lineage>
        <taxon>Eukaryota</taxon>
        <taxon>Sar</taxon>
        <taxon>Stramenopiles</taxon>
        <taxon>Bigyra</taxon>
        <taxon>Opalozoa</taxon>
        <taxon>Opalinata</taxon>
        <taxon>Blastocystidae</taxon>
        <taxon>Blastocystis</taxon>
    </lineage>
</organism>
<sequence length="241" mass="27690">MSVKRILHVVKQQVTPVRDNMIWWKQFPKESRMLFEFKEPSDIEKFTLHSDKPFGGRSECSLSIIQDEDKHTFGRFSGHIMLTPGIPGTVLGKKSFCAFRSPVFKPPLNLADYIGLEMRVRTSNHGYIFNIHPDNMVPSDLFQGFIVIPHRDWAIIQLPFANMAYTGYGYGKYDKKMLDTKNILSFNIAIHETKETDFCFDIEYIKGITSLDAAGRRPEMKKGVEKELVKNADMKEHAPPS</sequence>
<dbReference type="GO" id="GO:0006120">
    <property type="term" value="P:mitochondrial electron transport, NADH to ubiquinone"/>
    <property type="evidence" value="ECO:0007669"/>
    <property type="project" value="TreeGrafter"/>
</dbReference>
<dbReference type="InterPro" id="IPR039131">
    <property type="entry name" value="NDUFAF1"/>
</dbReference>
<dbReference type="GO" id="GO:0005739">
    <property type="term" value="C:mitochondrion"/>
    <property type="evidence" value="ECO:0007669"/>
    <property type="project" value="UniProtKB-SubCell"/>
</dbReference>
<keyword evidence="7" id="KW-1185">Reference proteome</keyword>
<dbReference type="STRING" id="478820.A0A196SIK9"/>
<evidence type="ECO:0000313" key="6">
    <source>
        <dbReference type="EMBL" id="OAO16146.1"/>
    </source>
</evidence>
<evidence type="ECO:0000259" key="5">
    <source>
        <dbReference type="Pfam" id="PF08547"/>
    </source>
</evidence>
<dbReference type="InterPro" id="IPR013857">
    <property type="entry name" value="NADH-UbQ_OxRdtase-assoc_prot30"/>
</dbReference>
<feature type="domain" description="NADH:ubiquinone oxidoreductase intermediate-associated protein 30" evidence="5">
    <location>
        <begin position="35"/>
        <end position="202"/>
    </location>
</feature>
<dbReference type="GO" id="GO:0032981">
    <property type="term" value="P:mitochondrial respiratory chain complex I assembly"/>
    <property type="evidence" value="ECO:0007669"/>
    <property type="project" value="TreeGrafter"/>
</dbReference>
<dbReference type="Proteomes" id="UP000078348">
    <property type="component" value="Unassembled WGS sequence"/>
</dbReference>
<dbReference type="GO" id="GO:0051082">
    <property type="term" value="F:unfolded protein binding"/>
    <property type="evidence" value="ECO:0007669"/>
    <property type="project" value="TreeGrafter"/>
</dbReference>
<reference evidence="6 7" key="1">
    <citation type="submission" date="2016-05" db="EMBL/GenBank/DDBJ databases">
        <title>Nuclear genome of Blastocystis sp. subtype 1 NandII.</title>
        <authorList>
            <person name="Gentekaki E."/>
            <person name="Curtis B."/>
            <person name="Stairs C."/>
            <person name="Eme L."/>
            <person name="Herman E."/>
            <person name="Klimes V."/>
            <person name="Arias M.C."/>
            <person name="Elias M."/>
            <person name="Hilliou F."/>
            <person name="Klute M."/>
            <person name="Malik S.-B."/>
            <person name="Pightling A."/>
            <person name="Rachubinski R."/>
            <person name="Salas D."/>
            <person name="Schlacht A."/>
            <person name="Suga H."/>
            <person name="Archibald J."/>
            <person name="Ball S.G."/>
            <person name="Clark G."/>
            <person name="Dacks J."/>
            <person name="Van Der Giezen M."/>
            <person name="Tsaousis A."/>
            <person name="Roger A."/>
        </authorList>
    </citation>
    <scope>NUCLEOTIDE SEQUENCE [LARGE SCALE GENOMIC DNA]</scope>
    <source>
        <strain evidence="7">ATCC 50177 / NandII</strain>
    </source>
</reference>
<evidence type="ECO:0000256" key="3">
    <source>
        <dbReference type="ARBA" id="ARBA00023128"/>
    </source>
</evidence>
<protein>
    <recommendedName>
        <fullName evidence="5">NADH:ubiquinone oxidoreductase intermediate-associated protein 30 domain-containing protein</fullName>
    </recommendedName>
</protein>
<gene>
    <name evidence="6" type="ORF">AV274_2087</name>
</gene>
<keyword evidence="3" id="KW-0496">Mitochondrion</keyword>
<proteinExistence type="inferred from homology"/>
<evidence type="ECO:0000313" key="7">
    <source>
        <dbReference type="Proteomes" id="UP000078348"/>
    </source>
</evidence>
<comment type="subcellular location">
    <subcellularLocation>
        <location evidence="1">Mitochondrion</location>
    </subcellularLocation>
</comment>
<dbReference type="EMBL" id="LXWW01000096">
    <property type="protein sequence ID" value="OAO16146.1"/>
    <property type="molecule type" value="Genomic_DNA"/>
</dbReference>
<keyword evidence="4" id="KW-0143">Chaperone</keyword>
<comment type="caution">
    <text evidence="6">The sequence shown here is derived from an EMBL/GenBank/DDBJ whole genome shotgun (WGS) entry which is preliminary data.</text>
</comment>
<dbReference type="Pfam" id="PF08547">
    <property type="entry name" value="CIA30"/>
    <property type="match status" value="1"/>
</dbReference>